<dbReference type="PANTHER" id="PTHR42970">
    <property type="entry name" value="PECTATE LYASE C-RELATED"/>
    <property type="match status" value="1"/>
</dbReference>
<keyword evidence="1" id="KW-0479">Metal-binding</keyword>
<dbReference type="SUPFAM" id="SSF51126">
    <property type="entry name" value="Pectin lyase-like"/>
    <property type="match status" value="1"/>
</dbReference>
<keyword evidence="4" id="KW-0732">Signal</keyword>
<reference evidence="6 7" key="1">
    <citation type="submission" date="2016-11" db="EMBL/GenBank/DDBJ databases">
        <title>Study of marine rhodopsin-containing bacteria.</title>
        <authorList>
            <person name="Yoshizawa S."/>
            <person name="Kumagai Y."/>
            <person name="Kogure K."/>
        </authorList>
    </citation>
    <scope>NUCLEOTIDE SEQUENCE [LARGE SCALE GENOMIC DNA]</scope>
    <source>
        <strain evidence="6 7">SAORIC-28</strain>
    </source>
</reference>
<sequence>MLAAALVLAGWASAAAAQIPAFPGAEGYGMWTVGGRGGDVYRVTTLEDYDEGETPIPGSLREAVEAEGPRTVVFRVTGTIRLKRRLEVWNPYLTVAAQSAPGEGVTLADYGVEVWAPEVILRYLRVRPGDLAHEEQDAINLRNGPAIVDHCSVSWATDETLSIIHRASAVTVQHCLIAESLNRSVHHKGAHGYGTLITATGDVSVHHSVYAFHESRNPRPKDVRLDFRHNLIYGWGDQPGYAYEDFLQMNHVGNAVEPLAYSRAPDCAFNVGGANARIYAADNLRLGPEAGLVNQGLCASRGYGPEILAVVRVDTPFPAPAVTPTPTEKLKGELLETVGATRPARDAVDRRVLGQIERGEGEIIDSQSEVGGWPELAAAEPPVDDDADGMPDAWERAHGLDPAEGDDHRGDADGDGYTNLEEWLNETDPQTPARWIAPPTFAPAPGTPFTDSLVVMVSAGAWPAHVTRDGTEPTAASPRAAGPITLTETAHLRARVVEPGAATATAVALYPRLDWRPATARPARTRPGLAAAVYDSPDWDEGPQTADLDPVRTGTEADVDAVLARPEPTGVVLGGWLDVPADGIYTFWFSDHPRSRLLIDGKAVSPGMPSGERPARLALRAGLHRFGVRSLHEEPQRDPSLTWAGPGFERRPLDPAFLSHSPSDL</sequence>
<dbReference type="Proteomes" id="UP000216339">
    <property type="component" value="Unassembled WGS sequence"/>
</dbReference>
<comment type="caution">
    <text evidence="6">The sequence shown here is derived from an EMBL/GenBank/DDBJ whole genome shotgun (WGS) entry which is preliminary data.</text>
</comment>
<organism evidence="6 7">
    <name type="scientific">Rubrivirga marina</name>
    <dbReference type="NCBI Taxonomy" id="1196024"/>
    <lineage>
        <taxon>Bacteria</taxon>
        <taxon>Pseudomonadati</taxon>
        <taxon>Rhodothermota</taxon>
        <taxon>Rhodothermia</taxon>
        <taxon>Rhodothermales</taxon>
        <taxon>Rubricoccaceae</taxon>
        <taxon>Rubrivirga</taxon>
    </lineage>
</organism>
<dbReference type="InterPro" id="IPR012334">
    <property type="entry name" value="Pectin_lyas_fold"/>
</dbReference>
<dbReference type="GO" id="GO:0046872">
    <property type="term" value="F:metal ion binding"/>
    <property type="evidence" value="ECO:0007669"/>
    <property type="project" value="UniProtKB-KW"/>
</dbReference>
<feature type="domain" description="PA14" evidence="5">
    <location>
        <begin position="524"/>
        <end position="664"/>
    </location>
</feature>
<feature type="region of interest" description="Disordered" evidence="3">
    <location>
        <begin position="370"/>
        <end position="413"/>
    </location>
</feature>
<feature type="compositionally biased region" description="Basic and acidic residues" evidence="3">
    <location>
        <begin position="393"/>
        <end position="412"/>
    </location>
</feature>
<feature type="chain" id="PRO_5013057769" description="PA14 domain-containing protein" evidence="4">
    <location>
        <begin position="18"/>
        <end position="665"/>
    </location>
</feature>
<evidence type="ECO:0000313" key="7">
    <source>
        <dbReference type="Proteomes" id="UP000216339"/>
    </source>
</evidence>
<evidence type="ECO:0000313" key="6">
    <source>
        <dbReference type="EMBL" id="PAP78622.1"/>
    </source>
</evidence>
<accession>A0A271J538</accession>
<gene>
    <name evidence="6" type="ORF">BSZ37_02535</name>
</gene>
<name>A0A271J538_9BACT</name>
<evidence type="ECO:0000256" key="4">
    <source>
        <dbReference type="SAM" id="SignalP"/>
    </source>
</evidence>
<dbReference type="EMBL" id="MQWD01000001">
    <property type="protein sequence ID" value="PAP78622.1"/>
    <property type="molecule type" value="Genomic_DNA"/>
</dbReference>
<dbReference type="InterPro" id="IPR052063">
    <property type="entry name" value="Polysaccharide_Lyase_1"/>
</dbReference>
<dbReference type="PROSITE" id="PS51820">
    <property type="entry name" value="PA14"/>
    <property type="match status" value="1"/>
</dbReference>
<dbReference type="InterPro" id="IPR059177">
    <property type="entry name" value="GH29D-like_dom"/>
</dbReference>
<protein>
    <recommendedName>
        <fullName evidence="5">PA14 domain-containing protein</fullName>
    </recommendedName>
</protein>
<dbReference type="Pfam" id="PF13290">
    <property type="entry name" value="CHB_HEX_C_1"/>
    <property type="match status" value="1"/>
</dbReference>
<evidence type="ECO:0000256" key="3">
    <source>
        <dbReference type="SAM" id="MobiDB-lite"/>
    </source>
</evidence>
<evidence type="ECO:0000259" key="5">
    <source>
        <dbReference type="PROSITE" id="PS51820"/>
    </source>
</evidence>
<dbReference type="Gene3D" id="2.160.20.10">
    <property type="entry name" value="Single-stranded right-handed beta-helix, Pectin lyase-like"/>
    <property type="match status" value="1"/>
</dbReference>
<evidence type="ECO:0000256" key="2">
    <source>
        <dbReference type="ARBA" id="ARBA00023180"/>
    </source>
</evidence>
<feature type="region of interest" description="Disordered" evidence="3">
    <location>
        <begin position="631"/>
        <end position="665"/>
    </location>
</feature>
<feature type="signal peptide" evidence="4">
    <location>
        <begin position="1"/>
        <end position="17"/>
    </location>
</feature>
<proteinExistence type="predicted"/>
<dbReference type="PANTHER" id="PTHR42970:SF1">
    <property type="entry name" value="PECTATE LYASE C-RELATED"/>
    <property type="match status" value="1"/>
</dbReference>
<keyword evidence="2" id="KW-0325">Glycoprotein</keyword>
<keyword evidence="7" id="KW-1185">Reference proteome</keyword>
<evidence type="ECO:0000256" key="1">
    <source>
        <dbReference type="ARBA" id="ARBA00022723"/>
    </source>
</evidence>
<dbReference type="AlphaFoldDB" id="A0A271J538"/>
<dbReference type="InterPro" id="IPR037524">
    <property type="entry name" value="PA14/GLEYA"/>
</dbReference>
<dbReference type="InterPro" id="IPR011050">
    <property type="entry name" value="Pectin_lyase_fold/virulence"/>
</dbReference>